<feature type="compositionally biased region" description="Gly residues" evidence="1">
    <location>
        <begin position="395"/>
        <end position="404"/>
    </location>
</feature>
<feature type="non-terminal residue" evidence="2">
    <location>
        <position position="1"/>
    </location>
</feature>
<feature type="compositionally biased region" description="Low complexity" evidence="1">
    <location>
        <begin position="269"/>
        <end position="280"/>
    </location>
</feature>
<feature type="compositionally biased region" description="Basic and acidic residues" evidence="1">
    <location>
        <begin position="451"/>
        <end position="462"/>
    </location>
</feature>
<proteinExistence type="predicted"/>
<name>A0A6J4J7S5_9PSEU</name>
<protein>
    <submittedName>
        <fullName evidence="2">Uncharacterized MFS-type transporter</fullName>
    </submittedName>
</protein>
<feature type="compositionally biased region" description="Low complexity" evidence="1">
    <location>
        <begin position="428"/>
        <end position="439"/>
    </location>
</feature>
<reference evidence="2" key="1">
    <citation type="submission" date="2020-02" db="EMBL/GenBank/DDBJ databases">
        <authorList>
            <person name="Meier V. D."/>
        </authorList>
    </citation>
    <scope>NUCLEOTIDE SEQUENCE</scope>
    <source>
        <strain evidence="2">AVDCRST_MAG54</strain>
    </source>
</reference>
<feature type="compositionally biased region" description="Gly residues" evidence="1">
    <location>
        <begin position="1"/>
        <end position="12"/>
    </location>
</feature>
<evidence type="ECO:0000256" key="1">
    <source>
        <dbReference type="SAM" id="MobiDB-lite"/>
    </source>
</evidence>
<feature type="compositionally biased region" description="Low complexity" evidence="1">
    <location>
        <begin position="96"/>
        <end position="107"/>
    </location>
</feature>
<organism evidence="2">
    <name type="scientific">uncultured Actinomycetospora sp</name>
    <dbReference type="NCBI Taxonomy" id="1135996"/>
    <lineage>
        <taxon>Bacteria</taxon>
        <taxon>Bacillati</taxon>
        <taxon>Actinomycetota</taxon>
        <taxon>Actinomycetes</taxon>
        <taxon>Pseudonocardiales</taxon>
        <taxon>Pseudonocardiaceae</taxon>
        <taxon>Actinomycetospora</taxon>
        <taxon>environmental samples</taxon>
    </lineage>
</organism>
<feature type="non-terminal residue" evidence="2">
    <location>
        <position position="534"/>
    </location>
</feature>
<feature type="compositionally biased region" description="Basic residues" evidence="1">
    <location>
        <begin position="371"/>
        <end position="391"/>
    </location>
</feature>
<dbReference type="AlphaFoldDB" id="A0A6J4J7S5"/>
<feature type="region of interest" description="Disordered" evidence="1">
    <location>
        <begin position="148"/>
        <end position="338"/>
    </location>
</feature>
<gene>
    <name evidence="2" type="ORF">AVDCRST_MAG54-2952</name>
</gene>
<feature type="compositionally biased region" description="Basic residues" evidence="1">
    <location>
        <begin position="405"/>
        <end position="420"/>
    </location>
</feature>
<feature type="region of interest" description="Disordered" evidence="1">
    <location>
        <begin position="81"/>
        <end position="121"/>
    </location>
</feature>
<feature type="compositionally biased region" description="Basic residues" evidence="1">
    <location>
        <begin position="474"/>
        <end position="485"/>
    </location>
</feature>
<evidence type="ECO:0000313" key="2">
    <source>
        <dbReference type="EMBL" id="CAA9270230.1"/>
    </source>
</evidence>
<feature type="compositionally biased region" description="Basic and acidic residues" evidence="1">
    <location>
        <begin position="287"/>
        <end position="299"/>
    </location>
</feature>
<feature type="region of interest" description="Disordered" evidence="1">
    <location>
        <begin position="1"/>
        <end position="30"/>
    </location>
</feature>
<sequence>APGDRVGLGAGDAGRDGGQRRPGADRHRSGRQFLRAAVDDQRVHADAGRADPAGWVVGRPLRPAADFPRGRGVVRGRVAAVRGGPDGGVADRRPRAAGSGWSAAHAGQPGHHLGVVPRHRPGRRCGRVVRAGWGGRGRGALRGRLAGRVELAGGVPDQRADRRRDRARRAAPRAREPRPAGRAAPRPPRHRIGRAGAGCPDLGTDRRRRARPQPARGGRRDGRGRGAGAVRARRAALDPPAGARGPVRERPLHRHQRGHAAGVRGDGGAVPASGAAAAGGRRLQPTGRRDGAAAGDRVDVGSLSPGRAVGHPHRAADPDHGWAAGRGGGPVADAADRRPGLLLVRRAACGDRVRARALGHGRSADRDGPRLRRGPSCRGRLRGQQRHRPCRRPAGGRGDPGGGRAGRRRLPGPGRSRRRVPHGDRALRAAARGRSAGGSRPDRRAPRRIRRREDPRAGRPGEPRIGGARAGVDRRRRARHRRTVTRARGAGPGCERPTLFRRRTAPPSPQRPRRSRRGHCHRQAPSDPRARGSL</sequence>
<accession>A0A6J4J7S5</accession>
<feature type="compositionally biased region" description="Basic residues" evidence="1">
    <location>
        <begin position="511"/>
        <end position="522"/>
    </location>
</feature>
<feature type="region of interest" description="Disordered" evidence="1">
    <location>
        <begin position="352"/>
        <end position="534"/>
    </location>
</feature>
<dbReference type="EMBL" id="CADCTH010000372">
    <property type="protein sequence ID" value="CAA9270230.1"/>
    <property type="molecule type" value="Genomic_DNA"/>
</dbReference>
<feature type="compositionally biased region" description="Basic and acidic residues" evidence="1">
    <location>
        <begin position="13"/>
        <end position="27"/>
    </location>
</feature>